<dbReference type="Proteomes" id="UP000594638">
    <property type="component" value="Unassembled WGS sequence"/>
</dbReference>
<dbReference type="Gene3D" id="3.40.50.1000">
    <property type="entry name" value="HAD superfamily/HAD-like"/>
    <property type="match status" value="1"/>
</dbReference>
<dbReference type="EMBL" id="CACTIH010006104">
    <property type="protein sequence ID" value="CAA3004151.1"/>
    <property type="molecule type" value="Genomic_DNA"/>
</dbReference>
<dbReference type="InterPro" id="IPR005519">
    <property type="entry name" value="Acid_phosphat_B-like"/>
</dbReference>
<proteinExistence type="predicted"/>
<dbReference type="OrthoDB" id="59415at2759"/>
<sequence>MRLTVFFILATIVATCNADCHILQEGKIYLLRPRSGAASWHLTLKTNNLQNREIVPMSCEKYIGHYMLDKQYQHDYELVADATTKYAKGLKFIGNSKDIWIFDVAKIVLTNIPYYAWSNVLGKALPSNKTSFNEWIAEGKLPAVPEAFHLYKTLLRLRFKIVYLTRIQEEYREARIANLKAVGYRTWDKLILREDADIGGESIDEDIDEY</sequence>
<name>A0A8S0TIP7_OLEEU</name>
<keyword evidence="1" id="KW-0732">Signal</keyword>
<dbReference type="PANTHER" id="PTHR31284">
    <property type="entry name" value="ACID PHOSPHATASE-LIKE PROTEIN"/>
    <property type="match status" value="1"/>
</dbReference>
<dbReference type="Gramene" id="OE9A120543T1">
    <property type="protein sequence ID" value="OE9A120543C1"/>
    <property type="gene ID" value="OE9A120543"/>
</dbReference>
<accession>A0A8S0TIP7</accession>
<dbReference type="AlphaFoldDB" id="A0A8S0TIP7"/>
<dbReference type="InterPro" id="IPR023214">
    <property type="entry name" value="HAD_sf"/>
</dbReference>
<keyword evidence="3" id="KW-1185">Reference proteome</keyword>
<reference evidence="2 3" key="1">
    <citation type="submission" date="2019-12" db="EMBL/GenBank/DDBJ databases">
        <authorList>
            <person name="Alioto T."/>
            <person name="Alioto T."/>
            <person name="Gomez Garrido J."/>
        </authorList>
    </citation>
    <scope>NUCLEOTIDE SEQUENCE [LARGE SCALE GENOMIC DNA]</scope>
</reference>
<dbReference type="PANTHER" id="PTHR31284:SF19">
    <property type="entry name" value="VEGETATIVE STORAGE PROTEIN 1-RELATED"/>
    <property type="match status" value="1"/>
</dbReference>
<organism evidence="2 3">
    <name type="scientific">Olea europaea subsp. europaea</name>
    <dbReference type="NCBI Taxonomy" id="158383"/>
    <lineage>
        <taxon>Eukaryota</taxon>
        <taxon>Viridiplantae</taxon>
        <taxon>Streptophyta</taxon>
        <taxon>Embryophyta</taxon>
        <taxon>Tracheophyta</taxon>
        <taxon>Spermatophyta</taxon>
        <taxon>Magnoliopsida</taxon>
        <taxon>eudicotyledons</taxon>
        <taxon>Gunneridae</taxon>
        <taxon>Pentapetalae</taxon>
        <taxon>asterids</taxon>
        <taxon>lamiids</taxon>
        <taxon>Lamiales</taxon>
        <taxon>Oleaceae</taxon>
        <taxon>Oleeae</taxon>
        <taxon>Olea</taxon>
    </lineage>
</organism>
<gene>
    <name evidence="2" type="ORF">OLEA9_A120543</name>
</gene>
<comment type="caution">
    <text evidence="2">The sequence shown here is derived from an EMBL/GenBank/DDBJ whole genome shotgun (WGS) entry which is preliminary data.</text>
</comment>
<feature type="signal peptide" evidence="1">
    <location>
        <begin position="1"/>
        <end position="18"/>
    </location>
</feature>
<evidence type="ECO:0000313" key="3">
    <source>
        <dbReference type="Proteomes" id="UP000594638"/>
    </source>
</evidence>
<evidence type="ECO:0000256" key="1">
    <source>
        <dbReference type="SAM" id="SignalP"/>
    </source>
</evidence>
<feature type="chain" id="PRO_5035775975" evidence="1">
    <location>
        <begin position="19"/>
        <end position="210"/>
    </location>
</feature>
<dbReference type="Pfam" id="PF03767">
    <property type="entry name" value="Acid_phosphat_B"/>
    <property type="match status" value="1"/>
</dbReference>
<evidence type="ECO:0000313" key="2">
    <source>
        <dbReference type="EMBL" id="CAA3004151.1"/>
    </source>
</evidence>
<protein>
    <submittedName>
        <fullName evidence="2">Uncharacterized protein</fullName>
    </submittedName>
</protein>